<evidence type="ECO:0000313" key="10">
    <source>
        <dbReference type="EMBL" id="ABR48862.1"/>
    </source>
</evidence>
<keyword evidence="4" id="KW-0145">Chemotaxis</keyword>
<protein>
    <submittedName>
        <fullName evidence="10">CheC, inhibitor of MCP methylation</fullName>
    </submittedName>
</protein>
<dbReference type="InterPro" id="IPR012826">
    <property type="entry name" value="FliN"/>
</dbReference>
<evidence type="ECO:0000313" key="11">
    <source>
        <dbReference type="Proteomes" id="UP000001572"/>
    </source>
</evidence>
<dbReference type="GO" id="GO:0003774">
    <property type="term" value="F:cytoskeletal motor activity"/>
    <property type="evidence" value="ECO:0007669"/>
    <property type="project" value="InterPro"/>
</dbReference>
<dbReference type="OrthoDB" id="9773459at2"/>
<dbReference type="Gene3D" id="3.40.1550.10">
    <property type="entry name" value="CheC-like"/>
    <property type="match status" value="1"/>
</dbReference>
<dbReference type="PANTHER" id="PTHR43484:SF1">
    <property type="entry name" value="FLAGELLAR MOTOR SWITCH PROTEIN FLIN"/>
    <property type="match status" value="1"/>
</dbReference>
<evidence type="ECO:0000256" key="7">
    <source>
        <dbReference type="SAM" id="MobiDB-lite"/>
    </source>
</evidence>
<dbReference type="Gene3D" id="2.30.330.10">
    <property type="entry name" value="SpoA-like"/>
    <property type="match status" value="1"/>
</dbReference>
<dbReference type="eggNOG" id="COG1776">
    <property type="taxonomic scope" value="Bacteria"/>
</dbReference>
<dbReference type="Pfam" id="PF04509">
    <property type="entry name" value="CheC"/>
    <property type="match status" value="2"/>
</dbReference>
<evidence type="ECO:0000259" key="8">
    <source>
        <dbReference type="Pfam" id="PF01052"/>
    </source>
</evidence>
<dbReference type="GO" id="GO:0005886">
    <property type="term" value="C:plasma membrane"/>
    <property type="evidence" value="ECO:0007669"/>
    <property type="project" value="UniProtKB-SubCell"/>
</dbReference>
<dbReference type="HOGENOM" id="CLU_033893_0_0_9"/>
<dbReference type="NCBIfam" id="NF005995">
    <property type="entry name" value="PRK08119.1"/>
    <property type="match status" value="1"/>
</dbReference>
<dbReference type="GO" id="GO:0006935">
    <property type="term" value="P:chemotaxis"/>
    <property type="evidence" value="ECO:0007669"/>
    <property type="project" value="UniProtKB-KW"/>
</dbReference>
<dbReference type="GO" id="GO:0009425">
    <property type="term" value="C:bacterial-type flagellum basal body"/>
    <property type="evidence" value="ECO:0007669"/>
    <property type="project" value="InterPro"/>
</dbReference>
<name>A6TRP4_ALKMQ</name>
<evidence type="ECO:0000256" key="2">
    <source>
        <dbReference type="ARBA" id="ARBA00009226"/>
    </source>
</evidence>
<feature type="region of interest" description="Disordered" evidence="7">
    <location>
        <begin position="257"/>
        <end position="284"/>
    </location>
</feature>
<dbReference type="CDD" id="cd17907">
    <property type="entry name" value="FliY_FliN-Y"/>
    <property type="match status" value="1"/>
</dbReference>
<dbReference type="InterPro" id="IPR051469">
    <property type="entry name" value="FliN/MopA/SpaO"/>
</dbReference>
<dbReference type="eggNOG" id="COG1886">
    <property type="taxonomic scope" value="Bacteria"/>
</dbReference>
<dbReference type="SUPFAM" id="SSF103039">
    <property type="entry name" value="CheC-like"/>
    <property type="match status" value="1"/>
</dbReference>
<dbReference type="EMBL" id="CP000724">
    <property type="protein sequence ID" value="ABR48862.1"/>
    <property type="molecule type" value="Genomic_DNA"/>
</dbReference>
<comment type="similarity">
    <text evidence="2">Belongs to the FliN/MopA/SpaO family.</text>
</comment>
<dbReference type="AlphaFoldDB" id="A6TRP4"/>
<dbReference type="PANTHER" id="PTHR43484">
    <property type="match status" value="1"/>
</dbReference>
<keyword evidence="3" id="KW-1003">Cell membrane</keyword>
<evidence type="ECO:0000256" key="6">
    <source>
        <dbReference type="ARBA" id="ARBA00023136"/>
    </source>
</evidence>
<evidence type="ECO:0000256" key="5">
    <source>
        <dbReference type="ARBA" id="ARBA00022779"/>
    </source>
</evidence>
<dbReference type="Pfam" id="PF01052">
    <property type="entry name" value="FliMN_C"/>
    <property type="match status" value="1"/>
</dbReference>
<dbReference type="NCBIfam" id="TIGR02480">
    <property type="entry name" value="fliN"/>
    <property type="match status" value="1"/>
</dbReference>
<dbReference type="RefSeq" id="WP_012063835.1">
    <property type="nucleotide sequence ID" value="NC_009633.1"/>
</dbReference>
<dbReference type="GO" id="GO:0071973">
    <property type="term" value="P:bacterial-type flagellum-dependent cell motility"/>
    <property type="evidence" value="ECO:0007669"/>
    <property type="project" value="InterPro"/>
</dbReference>
<gene>
    <name evidence="10" type="ordered locus">Amet_2710</name>
</gene>
<evidence type="ECO:0000256" key="1">
    <source>
        <dbReference type="ARBA" id="ARBA00004413"/>
    </source>
</evidence>
<feature type="domain" description="CheC-like protein" evidence="9">
    <location>
        <begin position="35"/>
        <end position="70"/>
    </location>
</feature>
<keyword evidence="6" id="KW-0472">Membrane</keyword>
<dbReference type="InterPro" id="IPR007597">
    <property type="entry name" value="CheC"/>
</dbReference>
<dbReference type="InterPro" id="IPR028976">
    <property type="entry name" value="CheC-like_sf"/>
</dbReference>
<dbReference type="GO" id="GO:0016787">
    <property type="term" value="F:hydrolase activity"/>
    <property type="evidence" value="ECO:0007669"/>
    <property type="project" value="InterPro"/>
</dbReference>
<reference evidence="11" key="1">
    <citation type="journal article" date="2016" name="Genome Announc.">
        <title>Complete genome sequence of Alkaliphilus metalliredigens strain QYMF, an alkaliphilic and metal-reducing bacterium isolated from borax-contaminated leachate ponds.</title>
        <authorList>
            <person name="Hwang C."/>
            <person name="Copeland A."/>
            <person name="Lucas S."/>
            <person name="Lapidus A."/>
            <person name="Barry K."/>
            <person name="Detter J.C."/>
            <person name="Glavina Del Rio T."/>
            <person name="Hammon N."/>
            <person name="Israni S."/>
            <person name="Dalin E."/>
            <person name="Tice H."/>
            <person name="Pitluck S."/>
            <person name="Chertkov O."/>
            <person name="Brettin T."/>
            <person name="Bruce D."/>
            <person name="Han C."/>
            <person name="Schmutz J."/>
            <person name="Larimer F."/>
            <person name="Land M.L."/>
            <person name="Hauser L."/>
            <person name="Kyrpides N."/>
            <person name="Mikhailova N."/>
            <person name="Ye Q."/>
            <person name="Zhou J."/>
            <person name="Richardson P."/>
            <person name="Fields M.W."/>
        </authorList>
    </citation>
    <scope>NUCLEOTIDE SEQUENCE [LARGE SCALE GENOMIC DNA]</scope>
    <source>
        <strain evidence="11">QYMF</strain>
    </source>
</reference>
<evidence type="ECO:0000256" key="4">
    <source>
        <dbReference type="ARBA" id="ARBA00022500"/>
    </source>
</evidence>
<dbReference type="InterPro" id="IPR001543">
    <property type="entry name" value="FliN-like_C"/>
</dbReference>
<keyword evidence="5" id="KW-0283">Flagellar rotation</keyword>
<evidence type="ECO:0000256" key="3">
    <source>
        <dbReference type="ARBA" id="ARBA00022475"/>
    </source>
</evidence>
<organism evidence="10 11">
    <name type="scientific">Alkaliphilus metalliredigens (strain QYMF)</name>
    <dbReference type="NCBI Taxonomy" id="293826"/>
    <lineage>
        <taxon>Bacteria</taxon>
        <taxon>Bacillati</taxon>
        <taxon>Bacillota</taxon>
        <taxon>Clostridia</taxon>
        <taxon>Peptostreptococcales</taxon>
        <taxon>Natronincolaceae</taxon>
        <taxon>Alkaliphilus</taxon>
    </lineage>
</organism>
<proteinExistence type="inferred from homology"/>
<dbReference type="PRINTS" id="PR00956">
    <property type="entry name" value="FLGMOTORFLIN"/>
</dbReference>
<dbReference type="KEGG" id="amt:Amet_2710"/>
<sequence length="393" mass="43252">MSDMLSQEEIDALLSGNANTPSDNDGIDEGFTDDEKDVIGEVGNISMGTAATTLSTLLGQKVKITTPRVSVLTFEEIAQEYPLPFVAVDVKYKEGLEGVNLLILREKDVKIITDLMMGGEGVASEEPLSELHLSAIGEAMNQMVGSSSTSLSEMFGKKIDISPPHAFTLDLTSDVNAPEFIEHFQSPDKNFVRIAFRMVIGELIDSEIMQLIPLDFAKEITSTLLRGAQYTEEMPSEEIPNERMHTEPIAHANSEENRITQEKSNQQPHLSDHDAPVQQRQQPSLENSKINVQPVQFQSFDQQSNRGLPENIALIQDVPLSVTVELGRTVKKISEVLEFGPGTIIELEKVVGEPLDILVNGQYVAKGEVVVIDENYGIRITDIVAPAKRLSKI</sequence>
<keyword evidence="11" id="KW-1185">Reference proteome</keyword>
<dbReference type="SUPFAM" id="SSF101801">
    <property type="entry name" value="Surface presentation of antigens (SPOA)"/>
    <property type="match status" value="1"/>
</dbReference>
<dbReference type="Proteomes" id="UP000001572">
    <property type="component" value="Chromosome"/>
</dbReference>
<comment type="subcellular location">
    <subcellularLocation>
        <location evidence="1">Cell membrane</location>
        <topology evidence="1">Peripheral membrane protein</topology>
        <orientation evidence="1">Cytoplasmic side</orientation>
    </subcellularLocation>
</comment>
<dbReference type="InterPro" id="IPR001172">
    <property type="entry name" value="FliN_T3SS_HrcQb"/>
</dbReference>
<dbReference type="InterPro" id="IPR036429">
    <property type="entry name" value="SpoA-like_sf"/>
</dbReference>
<accession>A6TRP4</accession>
<feature type="domain" description="Flagellar motor switch protein FliN-like C-terminal" evidence="8">
    <location>
        <begin position="314"/>
        <end position="384"/>
    </location>
</feature>
<dbReference type="STRING" id="293826.Amet_2710"/>
<evidence type="ECO:0000259" key="9">
    <source>
        <dbReference type="Pfam" id="PF04509"/>
    </source>
</evidence>
<feature type="domain" description="CheC-like protein" evidence="9">
    <location>
        <begin position="131"/>
        <end position="165"/>
    </location>
</feature>